<dbReference type="InterPro" id="IPR004358">
    <property type="entry name" value="Sig_transdc_His_kin-like_C"/>
</dbReference>
<keyword evidence="15" id="KW-1185">Reference proteome</keyword>
<dbReference type="PANTHER" id="PTHR45436:SF5">
    <property type="entry name" value="SENSOR HISTIDINE KINASE TRCS"/>
    <property type="match status" value="1"/>
</dbReference>
<dbReference type="InterPro" id="IPR036097">
    <property type="entry name" value="HisK_dim/P_sf"/>
</dbReference>
<evidence type="ECO:0000256" key="6">
    <source>
        <dbReference type="ARBA" id="ARBA00022692"/>
    </source>
</evidence>
<dbReference type="PRINTS" id="PR00344">
    <property type="entry name" value="BCTRLSENSOR"/>
</dbReference>
<evidence type="ECO:0000256" key="8">
    <source>
        <dbReference type="ARBA" id="ARBA00022989"/>
    </source>
</evidence>
<keyword evidence="5" id="KW-0808">Transferase</keyword>
<evidence type="ECO:0000256" key="2">
    <source>
        <dbReference type="ARBA" id="ARBA00004236"/>
    </source>
</evidence>
<evidence type="ECO:0000313" key="14">
    <source>
        <dbReference type="EMBL" id="GGA98888.1"/>
    </source>
</evidence>
<dbReference type="Gene3D" id="6.10.340.10">
    <property type="match status" value="1"/>
</dbReference>
<evidence type="ECO:0000259" key="12">
    <source>
        <dbReference type="PROSITE" id="PS50109"/>
    </source>
</evidence>
<dbReference type="InterPro" id="IPR036890">
    <property type="entry name" value="HATPase_C_sf"/>
</dbReference>
<comment type="catalytic activity">
    <reaction evidence="1">
        <text>ATP + protein L-histidine = ADP + protein N-phospho-L-histidine.</text>
        <dbReference type="EC" id="2.7.13.3"/>
    </reaction>
</comment>
<evidence type="ECO:0000256" key="4">
    <source>
        <dbReference type="ARBA" id="ARBA00022553"/>
    </source>
</evidence>
<protein>
    <recommendedName>
        <fullName evidence="3">histidine kinase</fullName>
        <ecNumber evidence="3">2.7.13.3</ecNumber>
    </recommendedName>
</protein>
<dbReference type="Gene3D" id="3.30.565.10">
    <property type="entry name" value="Histidine kinase-like ATPase, C-terminal domain"/>
    <property type="match status" value="1"/>
</dbReference>
<feature type="domain" description="HAMP" evidence="13">
    <location>
        <begin position="204"/>
        <end position="256"/>
    </location>
</feature>
<dbReference type="SMART" id="SM00388">
    <property type="entry name" value="HisKA"/>
    <property type="match status" value="1"/>
</dbReference>
<dbReference type="InterPro" id="IPR005467">
    <property type="entry name" value="His_kinase_dom"/>
</dbReference>
<dbReference type="SUPFAM" id="SSF55874">
    <property type="entry name" value="ATPase domain of HSP90 chaperone/DNA topoisomerase II/histidine kinase"/>
    <property type="match status" value="1"/>
</dbReference>
<evidence type="ECO:0000256" key="3">
    <source>
        <dbReference type="ARBA" id="ARBA00012438"/>
    </source>
</evidence>
<feature type="transmembrane region" description="Helical" evidence="11">
    <location>
        <begin position="181"/>
        <end position="203"/>
    </location>
</feature>
<dbReference type="InterPro" id="IPR050428">
    <property type="entry name" value="TCS_sensor_his_kinase"/>
</dbReference>
<comment type="caution">
    <text evidence="14">The sequence shown here is derived from an EMBL/GenBank/DDBJ whole genome shotgun (WGS) entry which is preliminary data.</text>
</comment>
<dbReference type="InterPro" id="IPR003594">
    <property type="entry name" value="HATPase_dom"/>
</dbReference>
<accession>A0A916SJ76</accession>
<evidence type="ECO:0000256" key="7">
    <source>
        <dbReference type="ARBA" id="ARBA00022777"/>
    </source>
</evidence>
<sequence length="480" mass="50960">MRSRILTSILLVALVGMTVAGLTAFLVQRDRIVTQIDDMLLANVESARFVVTGESDPVTTDSEQGEPPGGVAFTTSAEALEAILARVIPGRHESALGIVDGEATLVPGVDIAFHLEDDPGFVQRIVDETSDGGVHLGTAISSVGTVRYVATPIVVQGDPQSAVYVAAVDVDAELDELRAAFGTYTIVASVTLVAIGLVGWFVAGRLLRPLRRLRVAASRITASERGERIPVVGHDDISALTETVNGMLGRLDRAMTTQRQLLDDVRHELKTPITILRGHLELLEASNVDDVESTRALAIDELDRMTRLVDDIESLAEAQRMTLARTPTDVADLTSEVFAKASVIPDHDWALAGVAHVSTSLDPGRITQAMLQLVDNAAKYSPPGTPIEIGSTADGSTVEFWVADRGRGIPAGAEDRIFDRFGRADTGRGIEGSGLGLPIVKTIAMAHGGRVSLTSSSTGSRFGIVIPLPDAPQTEEDEDS</sequence>
<dbReference type="AlphaFoldDB" id="A0A916SJ76"/>
<dbReference type="SMART" id="SM00387">
    <property type="entry name" value="HATPase_c"/>
    <property type="match status" value="1"/>
</dbReference>
<dbReference type="Gene3D" id="1.10.287.130">
    <property type="match status" value="1"/>
</dbReference>
<dbReference type="Pfam" id="PF00512">
    <property type="entry name" value="HisKA"/>
    <property type="match status" value="1"/>
</dbReference>
<evidence type="ECO:0000256" key="9">
    <source>
        <dbReference type="ARBA" id="ARBA00023012"/>
    </source>
</evidence>
<dbReference type="InterPro" id="IPR003661">
    <property type="entry name" value="HisK_dim/P_dom"/>
</dbReference>
<proteinExistence type="predicted"/>
<keyword evidence="7 14" id="KW-0418">Kinase</keyword>
<dbReference type="EC" id="2.7.13.3" evidence="3"/>
<dbReference type="PROSITE" id="PS50885">
    <property type="entry name" value="HAMP"/>
    <property type="match status" value="1"/>
</dbReference>
<keyword evidence="9" id="KW-0902">Two-component regulatory system</keyword>
<dbReference type="EMBL" id="BMGB01000001">
    <property type="protein sequence ID" value="GGA98888.1"/>
    <property type="molecule type" value="Genomic_DNA"/>
</dbReference>
<evidence type="ECO:0000256" key="10">
    <source>
        <dbReference type="ARBA" id="ARBA00023136"/>
    </source>
</evidence>
<keyword evidence="10 11" id="KW-0472">Membrane</keyword>
<keyword evidence="4" id="KW-0597">Phosphoprotein</keyword>
<dbReference type="Pfam" id="PF02518">
    <property type="entry name" value="HATPase_c"/>
    <property type="match status" value="1"/>
</dbReference>
<dbReference type="CDD" id="cd00082">
    <property type="entry name" value="HisKA"/>
    <property type="match status" value="1"/>
</dbReference>
<dbReference type="PANTHER" id="PTHR45436">
    <property type="entry name" value="SENSOR HISTIDINE KINASE YKOH"/>
    <property type="match status" value="1"/>
</dbReference>
<dbReference type="Proteomes" id="UP000606922">
    <property type="component" value="Unassembled WGS sequence"/>
</dbReference>
<dbReference type="InterPro" id="IPR003660">
    <property type="entry name" value="HAMP_dom"/>
</dbReference>
<name>A0A916SJ76_9MICO</name>
<organism evidence="14 15">
    <name type="scientific">Conyzicola nivalis</name>
    <dbReference type="NCBI Taxonomy" id="1477021"/>
    <lineage>
        <taxon>Bacteria</taxon>
        <taxon>Bacillati</taxon>
        <taxon>Actinomycetota</taxon>
        <taxon>Actinomycetes</taxon>
        <taxon>Micrococcales</taxon>
        <taxon>Microbacteriaceae</taxon>
        <taxon>Conyzicola</taxon>
    </lineage>
</organism>
<dbReference type="SUPFAM" id="SSF47384">
    <property type="entry name" value="Homodimeric domain of signal transducing histidine kinase"/>
    <property type="match status" value="1"/>
</dbReference>
<dbReference type="GO" id="GO:0000155">
    <property type="term" value="F:phosphorelay sensor kinase activity"/>
    <property type="evidence" value="ECO:0007669"/>
    <property type="project" value="InterPro"/>
</dbReference>
<evidence type="ECO:0000256" key="5">
    <source>
        <dbReference type="ARBA" id="ARBA00022679"/>
    </source>
</evidence>
<keyword evidence="8 11" id="KW-1133">Transmembrane helix</keyword>
<feature type="domain" description="Histidine kinase" evidence="12">
    <location>
        <begin position="264"/>
        <end position="470"/>
    </location>
</feature>
<reference evidence="14" key="2">
    <citation type="submission" date="2020-09" db="EMBL/GenBank/DDBJ databases">
        <authorList>
            <person name="Sun Q."/>
            <person name="Zhou Y."/>
        </authorList>
    </citation>
    <scope>NUCLEOTIDE SEQUENCE</scope>
    <source>
        <strain evidence="14">CGMCC 1.12813</strain>
    </source>
</reference>
<evidence type="ECO:0000256" key="1">
    <source>
        <dbReference type="ARBA" id="ARBA00000085"/>
    </source>
</evidence>
<evidence type="ECO:0000259" key="13">
    <source>
        <dbReference type="PROSITE" id="PS50885"/>
    </source>
</evidence>
<reference evidence="14" key="1">
    <citation type="journal article" date="2014" name="Int. J. Syst. Evol. Microbiol.">
        <title>Complete genome sequence of Corynebacterium casei LMG S-19264T (=DSM 44701T), isolated from a smear-ripened cheese.</title>
        <authorList>
            <consortium name="US DOE Joint Genome Institute (JGI-PGF)"/>
            <person name="Walter F."/>
            <person name="Albersmeier A."/>
            <person name="Kalinowski J."/>
            <person name="Ruckert C."/>
        </authorList>
    </citation>
    <scope>NUCLEOTIDE SEQUENCE</scope>
    <source>
        <strain evidence="14">CGMCC 1.12813</strain>
    </source>
</reference>
<dbReference type="CDD" id="cd00075">
    <property type="entry name" value="HATPase"/>
    <property type="match status" value="1"/>
</dbReference>
<dbReference type="Pfam" id="PF00672">
    <property type="entry name" value="HAMP"/>
    <property type="match status" value="1"/>
</dbReference>
<dbReference type="SMART" id="SM00304">
    <property type="entry name" value="HAMP"/>
    <property type="match status" value="1"/>
</dbReference>
<keyword evidence="6 11" id="KW-0812">Transmembrane</keyword>
<dbReference type="PROSITE" id="PS50109">
    <property type="entry name" value="HIS_KIN"/>
    <property type="match status" value="1"/>
</dbReference>
<evidence type="ECO:0000256" key="11">
    <source>
        <dbReference type="SAM" id="Phobius"/>
    </source>
</evidence>
<evidence type="ECO:0000313" key="15">
    <source>
        <dbReference type="Proteomes" id="UP000606922"/>
    </source>
</evidence>
<dbReference type="GO" id="GO:0005886">
    <property type="term" value="C:plasma membrane"/>
    <property type="evidence" value="ECO:0007669"/>
    <property type="project" value="UniProtKB-SubCell"/>
</dbReference>
<gene>
    <name evidence="14" type="ORF">GCM10010979_11750</name>
</gene>
<dbReference type="SUPFAM" id="SSF158472">
    <property type="entry name" value="HAMP domain-like"/>
    <property type="match status" value="1"/>
</dbReference>
<comment type="subcellular location">
    <subcellularLocation>
        <location evidence="2">Cell membrane</location>
    </subcellularLocation>
</comment>